<dbReference type="FunFam" id="3.30.160.60:FF:000188">
    <property type="entry name" value="Zinc finger protein 787"/>
    <property type="match status" value="1"/>
</dbReference>
<keyword evidence="5 11" id="KW-0863">Zinc-finger</keyword>
<evidence type="ECO:0000256" key="4">
    <source>
        <dbReference type="ARBA" id="ARBA00022737"/>
    </source>
</evidence>
<evidence type="ECO:0000256" key="11">
    <source>
        <dbReference type="PROSITE-ProRule" id="PRU00042"/>
    </source>
</evidence>
<keyword evidence="15" id="KW-1185">Reference proteome</keyword>
<feature type="domain" description="C2H2-type" evidence="13">
    <location>
        <begin position="431"/>
        <end position="458"/>
    </location>
</feature>
<dbReference type="STRING" id="1392250.A0A2I2G8E2"/>
<evidence type="ECO:0000256" key="12">
    <source>
        <dbReference type="SAM" id="MobiDB-lite"/>
    </source>
</evidence>
<gene>
    <name evidence="14" type="ORF">P170DRAFT_357415</name>
</gene>
<feature type="region of interest" description="Disordered" evidence="12">
    <location>
        <begin position="104"/>
        <end position="155"/>
    </location>
</feature>
<dbReference type="Gene3D" id="3.30.160.60">
    <property type="entry name" value="Classic Zinc Finger"/>
    <property type="match status" value="2"/>
</dbReference>
<dbReference type="VEuPathDB" id="FungiDB:P170DRAFT_357415"/>
<evidence type="ECO:0000256" key="7">
    <source>
        <dbReference type="ARBA" id="ARBA00023015"/>
    </source>
</evidence>
<dbReference type="Pfam" id="PF00096">
    <property type="entry name" value="zf-C2H2"/>
    <property type="match status" value="2"/>
</dbReference>
<evidence type="ECO:0000256" key="5">
    <source>
        <dbReference type="ARBA" id="ARBA00022771"/>
    </source>
</evidence>
<dbReference type="PANTHER" id="PTHR24388">
    <property type="entry name" value="ZINC FINGER PROTEIN"/>
    <property type="match status" value="1"/>
</dbReference>
<feature type="compositionally biased region" description="Polar residues" evidence="12">
    <location>
        <begin position="239"/>
        <end position="252"/>
    </location>
</feature>
<dbReference type="OrthoDB" id="8922241at2759"/>
<comment type="similarity">
    <text evidence="2">Belongs to the krueppel C2H2-type zinc-finger protein family.</text>
</comment>
<dbReference type="InterPro" id="IPR013087">
    <property type="entry name" value="Znf_C2H2_type"/>
</dbReference>
<dbReference type="RefSeq" id="XP_024704449.1">
    <property type="nucleotide sequence ID" value="XM_024844217.1"/>
</dbReference>
<feature type="region of interest" description="Disordered" evidence="12">
    <location>
        <begin position="187"/>
        <end position="273"/>
    </location>
</feature>
<evidence type="ECO:0000256" key="2">
    <source>
        <dbReference type="ARBA" id="ARBA00006991"/>
    </source>
</evidence>
<evidence type="ECO:0000256" key="10">
    <source>
        <dbReference type="ARBA" id="ARBA00023242"/>
    </source>
</evidence>
<keyword evidence="4" id="KW-0677">Repeat</keyword>
<feature type="non-terminal residue" evidence="14">
    <location>
        <position position="1"/>
    </location>
</feature>
<dbReference type="GO" id="GO:0008270">
    <property type="term" value="F:zinc ion binding"/>
    <property type="evidence" value="ECO:0007669"/>
    <property type="project" value="UniProtKB-KW"/>
</dbReference>
<dbReference type="Proteomes" id="UP000234275">
    <property type="component" value="Unassembled WGS sequence"/>
</dbReference>
<dbReference type="GO" id="GO:0000978">
    <property type="term" value="F:RNA polymerase II cis-regulatory region sequence-specific DNA binding"/>
    <property type="evidence" value="ECO:0007669"/>
    <property type="project" value="TreeGrafter"/>
</dbReference>
<accession>A0A2I2G8E2</accession>
<proteinExistence type="inferred from homology"/>
<dbReference type="SUPFAM" id="SSF57667">
    <property type="entry name" value="beta-beta-alpha zinc fingers"/>
    <property type="match status" value="1"/>
</dbReference>
<dbReference type="InterPro" id="IPR050527">
    <property type="entry name" value="Snail/Krueppel_Znf"/>
</dbReference>
<evidence type="ECO:0000256" key="1">
    <source>
        <dbReference type="ARBA" id="ARBA00004123"/>
    </source>
</evidence>
<dbReference type="PANTHER" id="PTHR24388:SF54">
    <property type="entry name" value="PROTEIN ESCARGOT"/>
    <property type="match status" value="1"/>
</dbReference>
<comment type="caution">
    <text evidence="14">The sequence shown here is derived from an EMBL/GenBank/DDBJ whole genome shotgun (WGS) entry which is preliminary data.</text>
</comment>
<name>A0A2I2G8E2_9EURO</name>
<dbReference type="EMBL" id="MSFO01000004">
    <property type="protein sequence ID" value="PLB49147.1"/>
    <property type="molecule type" value="Genomic_DNA"/>
</dbReference>
<feature type="compositionally biased region" description="Polar residues" evidence="12">
    <location>
        <begin position="128"/>
        <end position="144"/>
    </location>
</feature>
<keyword evidence="10" id="KW-0539">Nucleus</keyword>
<keyword evidence="3" id="KW-0479">Metal-binding</keyword>
<feature type="compositionally biased region" description="Basic and acidic residues" evidence="12">
    <location>
        <begin position="495"/>
        <end position="514"/>
    </location>
</feature>
<dbReference type="GO" id="GO:0005634">
    <property type="term" value="C:nucleus"/>
    <property type="evidence" value="ECO:0007669"/>
    <property type="project" value="UniProtKB-SubCell"/>
</dbReference>
<feature type="compositionally biased region" description="Low complexity" evidence="12">
    <location>
        <begin position="327"/>
        <end position="336"/>
    </location>
</feature>
<sequence length="514" mass="54321">PLLDPPDLSGGLSGNRYWTLGGDTVTFPTGQLATTLTTPPSVEAGDFFQPLTFTRDNSVTLAALAIPPSGMGTALDALNTPQPPLNTRRPAASSLPNFELPPPNFHIGTTGLRLPTHPSNPQHPPTNPSVSNLLTPPASTQSVDTPAPTSASTVPATATATTATAAATTVSASPDLVSSYAPSYWQSQSSYGTASSTPRQSWNNPASYTTRDTFSPSLNPLSRNPATSPPGSDGISPSYDMNQLPPFQQPLSVPSVASIPANPNHQHTHHPHHHAMAHAMLTAQNALPNPASAPPPLPFNDPYMAKSSSAPAYGGLQQLASPPAGYPPYAGQPGMGIHPPGRVASNPHPSPHHPLGYHPRQPWPSYSLPAMNGPVMTNVHNPGSQMSLLGGLQPGILPGFNSGHLASMQQMYGGHPPHPGHAPGPTNDRPFKCDECPQSFNRNHDLKRHKRIHLAVKPFPCTHCDKSFSRKDALKRHILVKGCGKEGATDTSSAKQERSTVKEEERDLESNGHT</sequence>
<dbReference type="GO" id="GO:0000981">
    <property type="term" value="F:DNA-binding transcription factor activity, RNA polymerase II-specific"/>
    <property type="evidence" value="ECO:0007669"/>
    <property type="project" value="TreeGrafter"/>
</dbReference>
<comment type="subcellular location">
    <subcellularLocation>
        <location evidence="1">Nucleus</location>
    </subcellularLocation>
</comment>
<feature type="compositionally biased region" description="Low complexity" evidence="12">
    <location>
        <begin position="145"/>
        <end position="155"/>
    </location>
</feature>
<feature type="compositionally biased region" description="Polar residues" evidence="12">
    <location>
        <begin position="187"/>
        <end position="230"/>
    </location>
</feature>
<evidence type="ECO:0000313" key="14">
    <source>
        <dbReference type="EMBL" id="PLB49147.1"/>
    </source>
</evidence>
<dbReference type="InterPro" id="IPR036236">
    <property type="entry name" value="Znf_C2H2_sf"/>
</dbReference>
<evidence type="ECO:0000259" key="13">
    <source>
        <dbReference type="PROSITE" id="PS50157"/>
    </source>
</evidence>
<evidence type="ECO:0000313" key="15">
    <source>
        <dbReference type="Proteomes" id="UP000234275"/>
    </source>
</evidence>
<keyword evidence="6" id="KW-0862">Zinc</keyword>
<reference evidence="14 15" key="1">
    <citation type="submission" date="2016-12" db="EMBL/GenBank/DDBJ databases">
        <title>The genomes of Aspergillus section Nigri reveals drivers in fungal speciation.</title>
        <authorList>
            <consortium name="DOE Joint Genome Institute"/>
            <person name="Vesth T.C."/>
            <person name="Nybo J."/>
            <person name="Theobald S."/>
            <person name="Brandl J."/>
            <person name="Frisvad J.C."/>
            <person name="Nielsen K.F."/>
            <person name="Lyhne E.K."/>
            <person name="Kogle M.E."/>
            <person name="Kuo A."/>
            <person name="Riley R."/>
            <person name="Clum A."/>
            <person name="Nolan M."/>
            <person name="Lipzen A."/>
            <person name="Salamov A."/>
            <person name="Henrissat B."/>
            <person name="Wiebenga A."/>
            <person name="De Vries R.P."/>
            <person name="Grigoriev I.V."/>
            <person name="Mortensen U.H."/>
            <person name="Andersen M.R."/>
            <person name="Baker S.E."/>
        </authorList>
    </citation>
    <scope>NUCLEOTIDE SEQUENCE [LARGE SCALE GENOMIC DNA]</scope>
    <source>
        <strain evidence="14 15">IBT 23096</strain>
    </source>
</reference>
<evidence type="ECO:0000256" key="6">
    <source>
        <dbReference type="ARBA" id="ARBA00022833"/>
    </source>
</evidence>
<dbReference type="GeneID" id="36551917"/>
<dbReference type="AlphaFoldDB" id="A0A2I2G8E2"/>
<evidence type="ECO:0000256" key="8">
    <source>
        <dbReference type="ARBA" id="ARBA00023125"/>
    </source>
</evidence>
<dbReference type="PROSITE" id="PS00028">
    <property type="entry name" value="ZINC_FINGER_C2H2_1"/>
    <property type="match status" value="1"/>
</dbReference>
<keyword evidence="9" id="KW-0804">Transcription</keyword>
<keyword evidence="8" id="KW-0238">DNA-binding</keyword>
<feature type="domain" description="C2H2-type" evidence="13">
    <location>
        <begin position="459"/>
        <end position="486"/>
    </location>
</feature>
<evidence type="ECO:0000256" key="9">
    <source>
        <dbReference type="ARBA" id="ARBA00023163"/>
    </source>
</evidence>
<feature type="region of interest" description="Disordered" evidence="12">
    <location>
        <begin position="314"/>
        <end position="360"/>
    </location>
</feature>
<dbReference type="PROSITE" id="PS50157">
    <property type="entry name" value="ZINC_FINGER_C2H2_2"/>
    <property type="match status" value="2"/>
</dbReference>
<evidence type="ECO:0000256" key="3">
    <source>
        <dbReference type="ARBA" id="ARBA00022723"/>
    </source>
</evidence>
<keyword evidence="7" id="KW-0805">Transcription regulation</keyword>
<dbReference type="SMART" id="SM00355">
    <property type="entry name" value="ZnF_C2H2"/>
    <property type="match status" value="2"/>
</dbReference>
<dbReference type="FunFam" id="3.30.160.60:FF:001156">
    <property type="entry name" value="Zinc finger protein 407"/>
    <property type="match status" value="1"/>
</dbReference>
<feature type="region of interest" description="Disordered" evidence="12">
    <location>
        <begin position="484"/>
        <end position="514"/>
    </location>
</feature>
<protein>
    <recommendedName>
        <fullName evidence="13">C2H2-type domain-containing protein</fullName>
    </recommendedName>
</protein>
<organism evidence="14 15">
    <name type="scientific">Aspergillus steynii IBT 23096</name>
    <dbReference type="NCBI Taxonomy" id="1392250"/>
    <lineage>
        <taxon>Eukaryota</taxon>
        <taxon>Fungi</taxon>
        <taxon>Dikarya</taxon>
        <taxon>Ascomycota</taxon>
        <taxon>Pezizomycotina</taxon>
        <taxon>Eurotiomycetes</taxon>
        <taxon>Eurotiomycetidae</taxon>
        <taxon>Eurotiales</taxon>
        <taxon>Aspergillaceae</taxon>
        <taxon>Aspergillus</taxon>
        <taxon>Aspergillus subgen. Circumdati</taxon>
    </lineage>
</organism>